<protein>
    <submittedName>
        <fullName evidence="1">Uncharacterized protein</fullName>
    </submittedName>
</protein>
<dbReference type="OrthoDB" id="370635at2759"/>
<dbReference type="Proteomes" id="UP000018538">
    <property type="component" value="Unassembled WGS sequence"/>
</dbReference>
<evidence type="ECO:0000313" key="1">
    <source>
        <dbReference type="EMBL" id="ETB61793.1"/>
    </source>
</evidence>
<keyword evidence="2" id="KW-1185">Reference proteome</keyword>
<proteinExistence type="predicted"/>
<organism evidence="1 2">
    <name type="scientific">Plasmodium yoelii 17X</name>
    <dbReference type="NCBI Taxonomy" id="1323249"/>
    <lineage>
        <taxon>Eukaryota</taxon>
        <taxon>Sar</taxon>
        <taxon>Alveolata</taxon>
        <taxon>Apicomplexa</taxon>
        <taxon>Aconoidasida</taxon>
        <taxon>Haemosporida</taxon>
        <taxon>Plasmodiidae</taxon>
        <taxon>Plasmodium</taxon>
        <taxon>Plasmodium (Vinckeia)</taxon>
    </lineage>
</organism>
<evidence type="ECO:0000313" key="2">
    <source>
        <dbReference type="Proteomes" id="UP000018538"/>
    </source>
</evidence>
<sequence>MNTIRVKLKEIQRFSYIIKSPFYSSVVINNFEIKTNEKLLISNINTRKDDKYLIKNCINFMNNFENFSIICCACNDPKNKVQLKKSLWFASVGLEMKDFLEHCYKDNEELLNEKKKILEEVANIECPVILKDKNAVLIESAIAPKKVINSAKRMRYFFNISEVHTCRKCHQKNKCKRFLQKYAGEPDFSDFARVFIGFYNVCKAYIKRNETDRETLRHIVEKVQHFHCILFYMYSYMIKHKHFNYNNVEEGNKNIVLNYLKEKRKNMLLIKSQKTQEKILNIPKEYSEVLIPTEKAKMKKKQKTIFEKIQKFRRKSRMLEDEQKFIWVEEKEDEDIHEENKGPEFDQLYNANLNEDYNMTYNDNKEDNSLKEIKTENNPMLRFQYITKKNEHTTSNNISIYNNLYRKYSDLLEKKVYINLDDQGIDDEIVKSENILFKIPEEVGGYTFINYIENTPNNYIFPINENLYKGIQVYTREEINIGSFWKGIENEQLNIKKIDFFNPFNIKHKLDLMKKKNGRNTDKLSYKEENEEIMDLANVKNSKRQTDMSSFTEYVHTKQKGDKKKQQHKRSIKEFEATYQTQNIEEDNDDEDKRFEYFKKMRSGYSNMDQHKELVEEINTTFNNNYNDENTNDRNYTHTYNLIRKINEDKSESNVVTLYDIEKEKKSLIEDGKKELRCNSFYICKNIKFPELINKDNDIPKPKNERDMNLNFQKYLAPKTVKKNSKFPELSEETIKANSISVKGFKSLELFLKKEKKKNIQKKKNEHEEKI</sequence>
<reference evidence="1 2" key="1">
    <citation type="submission" date="2013-11" db="EMBL/GenBank/DDBJ databases">
        <title>The Genome Sequence of Plasmodium yoelii 17X.</title>
        <authorList>
            <consortium name="The Broad Institute Genomics Platform"/>
            <consortium name="The Broad Institute Genome Sequencing Center for Infectious Disease"/>
            <person name="Neafsey D."/>
            <person name="Adams J."/>
            <person name="Walker B."/>
            <person name="Young S.K."/>
            <person name="Zeng Q."/>
            <person name="Gargeya S."/>
            <person name="Fitzgerald M."/>
            <person name="Haas B."/>
            <person name="Abouelleil A."/>
            <person name="Alvarado L."/>
            <person name="Chapman S.B."/>
            <person name="Gainer-Dewar J."/>
            <person name="Goldberg J."/>
            <person name="Griggs A."/>
            <person name="Gujja S."/>
            <person name="Hansen M."/>
            <person name="Howarth C."/>
            <person name="Imamovic A."/>
            <person name="Ireland A."/>
            <person name="Larimer J."/>
            <person name="McCowan C."/>
            <person name="Murphy C."/>
            <person name="Pearson M."/>
            <person name="Poon T.W."/>
            <person name="Priest M."/>
            <person name="Roberts A."/>
            <person name="Saif S."/>
            <person name="Shea T."/>
            <person name="Sykes S."/>
            <person name="Wortman J."/>
            <person name="Nusbaum C."/>
            <person name="Birren B."/>
        </authorList>
    </citation>
    <scope>NUCLEOTIDE SEQUENCE [LARGE SCALE GENOMIC DNA]</scope>
    <source>
        <strain evidence="1 2">17X</strain>
    </source>
</reference>
<dbReference type="EMBL" id="KI635736">
    <property type="protein sequence ID" value="ETB61793.1"/>
    <property type="molecule type" value="Genomic_DNA"/>
</dbReference>
<name>V7PUI0_PLAYE</name>
<dbReference type="AlphaFoldDB" id="V7PUI0"/>
<accession>V7PUI0</accession>
<gene>
    <name evidence="1" type="ORF">YYC_01608</name>
</gene>